<evidence type="ECO:0000313" key="2">
    <source>
        <dbReference type="EMBL" id="ORY88899.1"/>
    </source>
</evidence>
<keyword evidence="3" id="KW-1185">Reference proteome</keyword>
<dbReference type="SUPFAM" id="SSF53474">
    <property type="entry name" value="alpha/beta-Hydrolases"/>
    <property type="match status" value="1"/>
</dbReference>
<evidence type="ECO:0000313" key="3">
    <source>
        <dbReference type="Proteomes" id="UP000193467"/>
    </source>
</evidence>
<reference evidence="2 3" key="1">
    <citation type="submission" date="2016-07" db="EMBL/GenBank/DDBJ databases">
        <title>Pervasive Adenine N6-methylation of Active Genes in Fungi.</title>
        <authorList>
            <consortium name="DOE Joint Genome Institute"/>
            <person name="Mondo S.J."/>
            <person name="Dannebaum R.O."/>
            <person name="Kuo R.C."/>
            <person name="Labutti K."/>
            <person name="Haridas S."/>
            <person name="Kuo A."/>
            <person name="Salamov A."/>
            <person name="Ahrendt S.R."/>
            <person name="Lipzen A."/>
            <person name="Sullivan W."/>
            <person name="Andreopoulos W.B."/>
            <person name="Clum A."/>
            <person name="Lindquist E."/>
            <person name="Daum C."/>
            <person name="Ramamoorthy G.K."/>
            <person name="Gryganskyi A."/>
            <person name="Culley D."/>
            <person name="Magnuson J.K."/>
            <person name="James T.Y."/>
            <person name="O'Malley M.A."/>
            <person name="Stajich J.E."/>
            <person name="Spatafora J.W."/>
            <person name="Visel A."/>
            <person name="Grigoriev I.V."/>
        </authorList>
    </citation>
    <scope>NUCLEOTIDE SEQUENCE [LARGE SCALE GENOMIC DNA]</scope>
    <source>
        <strain evidence="2 3">62-1032</strain>
    </source>
</reference>
<dbReference type="OrthoDB" id="408631at2759"/>
<evidence type="ECO:0000259" key="1">
    <source>
        <dbReference type="Pfam" id="PF00135"/>
    </source>
</evidence>
<feature type="non-terminal residue" evidence="2">
    <location>
        <position position="1"/>
    </location>
</feature>
<dbReference type="InterPro" id="IPR002018">
    <property type="entry name" value="CarbesteraseB"/>
</dbReference>
<proteinExistence type="predicted"/>
<keyword evidence="2" id="KW-0378">Hydrolase</keyword>
<dbReference type="InterPro" id="IPR050309">
    <property type="entry name" value="Type-B_Carboxylest/Lipase"/>
</dbReference>
<comment type="caution">
    <text evidence="2">The sequence shown here is derived from an EMBL/GenBank/DDBJ whole genome shotgun (WGS) entry which is preliminary data.</text>
</comment>
<dbReference type="AlphaFoldDB" id="A0A1Y2G1W7"/>
<name>A0A1Y2G1W7_9BASI</name>
<dbReference type="Proteomes" id="UP000193467">
    <property type="component" value="Unassembled WGS sequence"/>
</dbReference>
<organism evidence="2 3">
    <name type="scientific">Leucosporidium creatinivorum</name>
    <dbReference type="NCBI Taxonomy" id="106004"/>
    <lineage>
        <taxon>Eukaryota</taxon>
        <taxon>Fungi</taxon>
        <taxon>Dikarya</taxon>
        <taxon>Basidiomycota</taxon>
        <taxon>Pucciniomycotina</taxon>
        <taxon>Microbotryomycetes</taxon>
        <taxon>Leucosporidiales</taxon>
        <taxon>Leucosporidium</taxon>
    </lineage>
</organism>
<dbReference type="PANTHER" id="PTHR11559">
    <property type="entry name" value="CARBOXYLESTERASE"/>
    <property type="match status" value="1"/>
</dbReference>
<feature type="domain" description="Carboxylesterase type B" evidence="1">
    <location>
        <begin position="1"/>
        <end position="148"/>
    </location>
</feature>
<dbReference type="InParanoid" id="A0A1Y2G1W7"/>
<dbReference type="GO" id="GO:0016787">
    <property type="term" value="F:hydrolase activity"/>
    <property type="evidence" value="ECO:0007669"/>
    <property type="project" value="UniProtKB-KW"/>
</dbReference>
<sequence length="148" mass="15960">IPYATPPLGDLRFKPPVPLSKRNNTLVDASQDFDGSPTACVQFGTISFSGVNAGPGQEDCLKLWIWAPAGAKKGDKLPVQVYTHGGGYQNGQSPNNDFSDWVGQDKKFIAVNTNYRLGLLGFFNPQGVLYEGGMANVGLLDARLGIEW</sequence>
<accession>A0A1Y2G1W7</accession>
<dbReference type="InterPro" id="IPR029058">
    <property type="entry name" value="AB_hydrolase_fold"/>
</dbReference>
<dbReference type="Pfam" id="PF00135">
    <property type="entry name" value="COesterase"/>
    <property type="match status" value="1"/>
</dbReference>
<protein>
    <submittedName>
        <fullName evidence="2">Alpha/Beta hydrolase protein</fullName>
    </submittedName>
</protein>
<dbReference type="EMBL" id="MCGR01000008">
    <property type="protein sequence ID" value="ORY88899.1"/>
    <property type="molecule type" value="Genomic_DNA"/>
</dbReference>
<dbReference type="STRING" id="106004.A0A1Y2G1W7"/>
<feature type="non-terminal residue" evidence="2">
    <location>
        <position position="148"/>
    </location>
</feature>
<gene>
    <name evidence="2" type="ORF">BCR35DRAFT_258738</name>
</gene>
<dbReference type="Gene3D" id="3.40.50.1820">
    <property type="entry name" value="alpha/beta hydrolase"/>
    <property type="match status" value="1"/>
</dbReference>